<gene>
    <name evidence="9" type="ORF">PARMNEM_LOCUS1258</name>
</gene>
<dbReference type="InterPro" id="IPR050848">
    <property type="entry name" value="Homeobox_TF"/>
</dbReference>
<accession>A0AAV1KA91</accession>
<dbReference type="SMART" id="SM00389">
    <property type="entry name" value="HOX"/>
    <property type="match status" value="1"/>
</dbReference>
<dbReference type="Pfam" id="PF00046">
    <property type="entry name" value="Homeodomain"/>
    <property type="match status" value="1"/>
</dbReference>
<reference evidence="9 10" key="1">
    <citation type="submission" date="2023-11" db="EMBL/GenBank/DDBJ databases">
        <authorList>
            <person name="Hedman E."/>
            <person name="Englund M."/>
            <person name="Stromberg M."/>
            <person name="Nyberg Akerstrom W."/>
            <person name="Nylinder S."/>
            <person name="Jareborg N."/>
            <person name="Kallberg Y."/>
            <person name="Kronander E."/>
        </authorList>
    </citation>
    <scope>NUCLEOTIDE SEQUENCE [LARGE SCALE GENOMIC DNA]</scope>
</reference>
<keyword evidence="10" id="KW-1185">Reference proteome</keyword>
<evidence type="ECO:0000256" key="4">
    <source>
        <dbReference type="ARBA" id="ARBA00023242"/>
    </source>
</evidence>
<evidence type="ECO:0000256" key="3">
    <source>
        <dbReference type="ARBA" id="ARBA00023155"/>
    </source>
</evidence>
<evidence type="ECO:0000256" key="5">
    <source>
        <dbReference type="PROSITE-ProRule" id="PRU00108"/>
    </source>
</evidence>
<dbReference type="PROSITE" id="PS00027">
    <property type="entry name" value="HOMEOBOX_1"/>
    <property type="match status" value="1"/>
</dbReference>
<dbReference type="Gene3D" id="1.10.10.60">
    <property type="entry name" value="Homeodomain-like"/>
    <property type="match status" value="1"/>
</dbReference>
<dbReference type="GO" id="GO:0000981">
    <property type="term" value="F:DNA-binding transcription factor activity, RNA polymerase II-specific"/>
    <property type="evidence" value="ECO:0007669"/>
    <property type="project" value="InterPro"/>
</dbReference>
<sequence length="243" mass="29077">MFHNVLMTTLTPLSNINEIDCWENRPFTNVSPDKNEQRLYDTNITRTIKKKNKRIRTSYTTEQLRVLERTFSRTKYIDRERRRELSEVLGLGEKCVKVWFQNRRMKEKKDNSESSGDSSSEGHADSVSLSTSAHTEDFKTQKAQCPTNYLNAEHTMKSYYFSKDYEQKILEQNQFLHFQEMNRQHFNNSQYIHYSFQNDTNVYPTQYYPNIQNECNFMSPPYNQYYNSETQLCSEGNFPLKYL</sequence>
<dbReference type="GO" id="GO:0005634">
    <property type="term" value="C:nucleus"/>
    <property type="evidence" value="ECO:0007669"/>
    <property type="project" value="UniProtKB-SubCell"/>
</dbReference>
<dbReference type="InterPro" id="IPR017970">
    <property type="entry name" value="Homeobox_CS"/>
</dbReference>
<dbReference type="PANTHER" id="PTHR24333">
    <property type="entry name" value="HOMEO BOX HB9 LIKE A-RELATED"/>
    <property type="match status" value="1"/>
</dbReference>
<protein>
    <recommendedName>
        <fullName evidence="8">Homeobox domain-containing protein</fullName>
    </recommendedName>
</protein>
<dbReference type="CDD" id="cd00086">
    <property type="entry name" value="homeodomain"/>
    <property type="match status" value="1"/>
</dbReference>
<dbReference type="AlphaFoldDB" id="A0AAV1KA91"/>
<dbReference type="Proteomes" id="UP001314205">
    <property type="component" value="Unassembled WGS sequence"/>
</dbReference>
<dbReference type="InterPro" id="IPR020479">
    <property type="entry name" value="HD_metazoa"/>
</dbReference>
<dbReference type="PRINTS" id="PR00024">
    <property type="entry name" value="HOMEOBOX"/>
</dbReference>
<feature type="region of interest" description="Disordered" evidence="7">
    <location>
        <begin position="106"/>
        <end position="139"/>
    </location>
</feature>
<evidence type="ECO:0000313" key="10">
    <source>
        <dbReference type="Proteomes" id="UP001314205"/>
    </source>
</evidence>
<evidence type="ECO:0000256" key="7">
    <source>
        <dbReference type="SAM" id="MobiDB-lite"/>
    </source>
</evidence>
<organism evidence="9 10">
    <name type="scientific">Parnassius mnemosyne</name>
    <name type="common">clouded apollo</name>
    <dbReference type="NCBI Taxonomy" id="213953"/>
    <lineage>
        <taxon>Eukaryota</taxon>
        <taxon>Metazoa</taxon>
        <taxon>Ecdysozoa</taxon>
        <taxon>Arthropoda</taxon>
        <taxon>Hexapoda</taxon>
        <taxon>Insecta</taxon>
        <taxon>Pterygota</taxon>
        <taxon>Neoptera</taxon>
        <taxon>Endopterygota</taxon>
        <taxon>Lepidoptera</taxon>
        <taxon>Glossata</taxon>
        <taxon>Ditrysia</taxon>
        <taxon>Papilionoidea</taxon>
        <taxon>Papilionidae</taxon>
        <taxon>Parnassiinae</taxon>
        <taxon>Parnassini</taxon>
        <taxon>Parnassius</taxon>
        <taxon>Driopa</taxon>
    </lineage>
</organism>
<comment type="subcellular location">
    <subcellularLocation>
        <location evidence="1 5 6">Nucleus</location>
    </subcellularLocation>
</comment>
<evidence type="ECO:0000259" key="8">
    <source>
        <dbReference type="PROSITE" id="PS50071"/>
    </source>
</evidence>
<evidence type="ECO:0000256" key="1">
    <source>
        <dbReference type="ARBA" id="ARBA00004123"/>
    </source>
</evidence>
<feature type="DNA-binding region" description="Homeobox" evidence="5">
    <location>
        <begin position="52"/>
        <end position="111"/>
    </location>
</feature>
<dbReference type="GO" id="GO:0003677">
    <property type="term" value="F:DNA binding"/>
    <property type="evidence" value="ECO:0007669"/>
    <property type="project" value="UniProtKB-UniRule"/>
</dbReference>
<dbReference type="PANTHER" id="PTHR24333:SF5">
    <property type="entry name" value="VENT HOMEOBOX"/>
    <property type="match status" value="1"/>
</dbReference>
<proteinExistence type="predicted"/>
<keyword evidence="4 5" id="KW-0539">Nucleus</keyword>
<keyword evidence="2 5" id="KW-0238">DNA-binding</keyword>
<name>A0AAV1KA91_9NEOP</name>
<dbReference type="PROSITE" id="PS50071">
    <property type="entry name" value="HOMEOBOX_2"/>
    <property type="match status" value="1"/>
</dbReference>
<evidence type="ECO:0000313" key="9">
    <source>
        <dbReference type="EMBL" id="CAK1579289.1"/>
    </source>
</evidence>
<dbReference type="InterPro" id="IPR009057">
    <property type="entry name" value="Homeodomain-like_sf"/>
</dbReference>
<evidence type="ECO:0000256" key="2">
    <source>
        <dbReference type="ARBA" id="ARBA00023125"/>
    </source>
</evidence>
<comment type="caution">
    <text evidence="9">The sequence shown here is derived from an EMBL/GenBank/DDBJ whole genome shotgun (WGS) entry which is preliminary data.</text>
</comment>
<feature type="domain" description="Homeobox" evidence="8">
    <location>
        <begin position="50"/>
        <end position="110"/>
    </location>
</feature>
<dbReference type="SUPFAM" id="SSF46689">
    <property type="entry name" value="Homeodomain-like"/>
    <property type="match status" value="1"/>
</dbReference>
<dbReference type="EMBL" id="CAVLGL010000002">
    <property type="protein sequence ID" value="CAK1579289.1"/>
    <property type="molecule type" value="Genomic_DNA"/>
</dbReference>
<keyword evidence="3 5" id="KW-0371">Homeobox</keyword>
<dbReference type="InterPro" id="IPR001356">
    <property type="entry name" value="HD"/>
</dbReference>
<evidence type="ECO:0000256" key="6">
    <source>
        <dbReference type="RuleBase" id="RU000682"/>
    </source>
</evidence>